<dbReference type="InterPro" id="IPR006612">
    <property type="entry name" value="THAP_Znf"/>
</dbReference>
<keyword evidence="3" id="KW-0862">Zinc</keyword>
<keyword evidence="6" id="KW-0732">Signal</keyword>
<dbReference type="SUPFAM" id="SSF57716">
    <property type="entry name" value="Glucocorticoid receptor-like (DNA-binding domain)"/>
    <property type="match status" value="1"/>
</dbReference>
<organism evidence="8">
    <name type="scientific">Rhipicephalus microplus</name>
    <name type="common">Cattle tick</name>
    <name type="synonym">Boophilus microplus</name>
    <dbReference type="NCBI Taxonomy" id="6941"/>
    <lineage>
        <taxon>Eukaryota</taxon>
        <taxon>Metazoa</taxon>
        <taxon>Ecdysozoa</taxon>
        <taxon>Arthropoda</taxon>
        <taxon>Chelicerata</taxon>
        <taxon>Arachnida</taxon>
        <taxon>Acari</taxon>
        <taxon>Parasitiformes</taxon>
        <taxon>Ixodida</taxon>
        <taxon>Ixodoidea</taxon>
        <taxon>Ixodidae</taxon>
        <taxon>Rhipicephalinae</taxon>
        <taxon>Rhipicephalus</taxon>
        <taxon>Boophilus</taxon>
    </lineage>
</organism>
<feature type="chain" id="PRO_5027071703" description="THAP-type domain-containing protein" evidence="6">
    <location>
        <begin position="21"/>
        <end position="193"/>
    </location>
</feature>
<keyword evidence="4 5" id="KW-0238">DNA-binding</keyword>
<evidence type="ECO:0000256" key="6">
    <source>
        <dbReference type="SAM" id="SignalP"/>
    </source>
</evidence>
<evidence type="ECO:0000259" key="7">
    <source>
        <dbReference type="PROSITE" id="PS50950"/>
    </source>
</evidence>
<feature type="signal peptide" evidence="6">
    <location>
        <begin position="1"/>
        <end position="20"/>
    </location>
</feature>
<keyword evidence="2 5" id="KW-0863">Zinc-finger</keyword>
<proteinExistence type="predicted"/>
<dbReference type="AlphaFoldDB" id="A0A6M2CQK3"/>
<keyword evidence="1" id="KW-0479">Metal-binding</keyword>
<evidence type="ECO:0000256" key="5">
    <source>
        <dbReference type="PROSITE-ProRule" id="PRU00309"/>
    </source>
</evidence>
<dbReference type="Pfam" id="PF05485">
    <property type="entry name" value="THAP"/>
    <property type="match status" value="1"/>
</dbReference>
<feature type="domain" description="THAP-type" evidence="7">
    <location>
        <begin position="32"/>
        <end position="131"/>
    </location>
</feature>
<protein>
    <recommendedName>
        <fullName evidence="7">THAP-type domain-containing protein</fullName>
    </recommendedName>
</protein>
<evidence type="ECO:0000256" key="3">
    <source>
        <dbReference type="ARBA" id="ARBA00022833"/>
    </source>
</evidence>
<dbReference type="EMBL" id="GHWJ01003158">
    <property type="protein sequence ID" value="NOV35895.1"/>
    <property type="molecule type" value="Transcribed_RNA"/>
</dbReference>
<name>A0A6M2CQK3_RHIMP</name>
<evidence type="ECO:0000313" key="8">
    <source>
        <dbReference type="EMBL" id="NOV35895.1"/>
    </source>
</evidence>
<reference evidence="8" key="1">
    <citation type="submission" date="2019-09" db="EMBL/GenBank/DDBJ databases">
        <title>Organ-specific transcriptomic study of the physiology of the cattle tick, Rhipicephalus microplus.</title>
        <authorList>
            <person name="Tirloni L."/>
            <person name="Braz G."/>
            <person name="Gandara A.C.P."/>
            <person name="Sabadin G.A."/>
            <person name="da Silva R.M."/>
            <person name="Guizzo M.G."/>
            <person name="Machado J.A."/>
            <person name="Costa E.P."/>
            <person name="Gomes H.F."/>
            <person name="Moraes J."/>
            <person name="Mota M.B.S."/>
            <person name="Mesquita R.D."/>
            <person name="Alvarenga P.H."/>
            <person name="Alves F."/>
            <person name="Seixas A."/>
            <person name="da Fonseca R.N."/>
            <person name="Fogaca A."/>
            <person name="Logullo C."/>
            <person name="Tanaka A."/>
            <person name="Daffre S."/>
            <person name="Termignoni C."/>
            <person name="Vaz I.S.Jr."/>
            <person name="Oliveira P.L."/>
            <person name="Ribeiro J.M."/>
        </authorList>
    </citation>
    <scope>NUCLEOTIDE SEQUENCE</scope>
    <source>
        <strain evidence="8">Porto Alegre</strain>
    </source>
</reference>
<dbReference type="GO" id="GO:0008270">
    <property type="term" value="F:zinc ion binding"/>
    <property type="evidence" value="ECO:0007669"/>
    <property type="project" value="UniProtKB-KW"/>
</dbReference>
<evidence type="ECO:0000256" key="4">
    <source>
        <dbReference type="ARBA" id="ARBA00023125"/>
    </source>
</evidence>
<evidence type="ECO:0000256" key="1">
    <source>
        <dbReference type="ARBA" id="ARBA00022723"/>
    </source>
</evidence>
<sequence>MFCFFFFFFWQPIFFYGGTGTAGTSSRTKANKRRYCCVKDCHSREGQPGIRLYRFPGQPWEKERRRKWIVAVRRVNEGDGSAWIPSDAARMPASLVPSMQEELCQDMNDGTEGHLLQGRQSLKTQGLTLISVTARTQPSIRPAVPPALRPVLVSMAWTCSALQLHWRKSKLQTRPARLMMLTPVDVWLAFCAA</sequence>
<accession>A0A6M2CQK3</accession>
<dbReference type="PROSITE" id="PS50950">
    <property type="entry name" value="ZF_THAP"/>
    <property type="match status" value="1"/>
</dbReference>
<dbReference type="GO" id="GO:0003677">
    <property type="term" value="F:DNA binding"/>
    <property type="evidence" value="ECO:0007669"/>
    <property type="project" value="UniProtKB-UniRule"/>
</dbReference>
<evidence type="ECO:0000256" key="2">
    <source>
        <dbReference type="ARBA" id="ARBA00022771"/>
    </source>
</evidence>